<accession>A0AAU9EF99</accession>
<gene>
    <name evidence="1" type="ORF">HLPR_17480</name>
</gene>
<protein>
    <submittedName>
        <fullName evidence="1">DUF177 domain-containing protein</fullName>
    </submittedName>
</protein>
<organism evidence="1 2">
    <name type="scientific">Helicovermis profundi</name>
    <dbReference type="NCBI Taxonomy" id="3065157"/>
    <lineage>
        <taxon>Bacteria</taxon>
        <taxon>Bacillati</taxon>
        <taxon>Bacillota</taxon>
        <taxon>Clostridia</taxon>
        <taxon>Helicovermis</taxon>
    </lineage>
</organism>
<sequence length="166" mass="18613">MLLNLAKIINGKVVAEEFDLETSLNVNDLNEQDVVNASSIKVHAYIKAQDSNKFLLTVNYSCDLVFKCSRCLEETKKTISNSFERELLLKSFDDTSEDVMVISNNLIDLTEVVMEDLYLNFPNKVLCSPDCNGLCSMCGANLNYESCGCLEDNVDPRLAGLKDFFK</sequence>
<dbReference type="AlphaFoldDB" id="A0AAU9EF99"/>
<dbReference type="PANTHER" id="PTHR34374">
    <property type="entry name" value="LARGE RIBOSOMAL RNA SUBUNIT ACCUMULATION PROTEIN YCED HOMOLOG 1, CHLOROPLASTIC"/>
    <property type="match status" value="1"/>
</dbReference>
<name>A0AAU9EF99_9FIRM</name>
<proteinExistence type="predicted"/>
<dbReference type="RefSeq" id="WP_338535053.1">
    <property type="nucleotide sequence ID" value="NZ_AP028654.1"/>
</dbReference>
<keyword evidence="2" id="KW-1185">Reference proteome</keyword>
<reference evidence="1 2" key="1">
    <citation type="submission" date="2023-08" db="EMBL/GenBank/DDBJ databases">
        <title>Helicovermis profunda gen. nov., sp. nov., a novel mesophilic, fermentative bacterium within the Bacillota from a deep-sea hydrothermal vent chimney.</title>
        <authorList>
            <person name="Miyazaki U."/>
            <person name="Mizutani D."/>
            <person name="Hashimoto Y."/>
            <person name="Tame A."/>
            <person name="Sawayama S."/>
            <person name="Miyazaki J."/>
            <person name="Takai K."/>
            <person name="Nakagawa S."/>
        </authorList>
    </citation>
    <scope>NUCLEOTIDE SEQUENCE [LARGE SCALE GENOMIC DNA]</scope>
    <source>
        <strain evidence="1 2">S502</strain>
    </source>
</reference>
<evidence type="ECO:0000313" key="2">
    <source>
        <dbReference type="Proteomes" id="UP001321786"/>
    </source>
</evidence>
<dbReference type="KEGG" id="hprf:HLPR_17480"/>
<dbReference type="PANTHER" id="PTHR34374:SF1">
    <property type="entry name" value="LARGE RIBOSOMAL RNA SUBUNIT ACCUMULATION PROTEIN YCED HOMOLOG 1, CHLOROPLASTIC"/>
    <property type="match status" value="1"/>
</dbReference>
<dbReference type="InterPro" id="IPR003772">
    <property type="entry name" value="YceD"/>
</dbReference>
<evidence type="ECO:0000313" key="1">
    <source>
        <dbReference type="EMBL" id="BEP29417.1"/>
    </source>
</evidence>
<dbReference type="Proteomes" id="UP001321786">
    <property type="component" value="Chromosome"/>
</dbReference>
<dbReference type="Pfam" id="PF02620">
    <property type="entry name" value="YceD"/>
    <property type="match status" value="1"/>
</dbReference>
<dbReference type="EMBL" id="AP028654">
    <property type="protein sequence ID" value="BEP29417.1"/>
    <property type="molecule type" value="Genomic_DNA"/>
</dbReference>